<name>A0A6J8DB42_MYTCO</name>
<dbReference type="Proteomes" id="UP000507470">
    <property type="component" value="Unassembled WGS sequence"/>
</dbReference>
<feature type="domain" description="B box-type" evidence="1">
    <location>
        <begin position="48"/>
        <end position="81"/>
    </location>
</feature>
<evidence type="ECO:0000313" key="2">
    <source>
        <dbReference type="EMBL" id="CAC5404877.1"/>
    </source>
</evidence>
<evidence type="ECO:0000259" key="1">
    <source>
        <dbReference type="Pfam" id="PF00643"/>
    </source>
</evidence>
<dbReference type="OrthoDB" id="6111144at2759"/>
<dbReference type="Gene3D" id="3.30.160.60">
    <property type="entry name" value="Classic Zinc Finger"/>
    <property type="match status" value="1"/>
</dbReference>
<evidence type="ECO:0000313" key="3">
    <source>
        <dbReference type="Proteomes" id="UP000507470"/>
    </source>
</evidence>
<organism evidence="2 3">
    <name type="scientific">Mytilus coruscus</name>
    <name type="common">Sea mussel</name>
    <dbReference type="NCBI Taxonomy" id="42192"/>
    <lineage>
        <taxon>Eukaryota</taxon>
        <taxon>Metazoa</taxon>
        <taxon>Spiralia</taxon>
        <taxon>Lophotrochozoa</taxon>
        <taxon>Mollusca</taxon>
        <taxon>Bivalvia</taxon>
        <taxon>Autobranchia</taxon>
        <taxon>Pteriomorphia</taxon>
        <taxon>Mytilida</taxon>
        <taxon>Mytiloidea</taxon>
        <taxon>Mytilidae</taxon>
        <taxon>Mytilinae</taxon>
        <taxon>Mytilus</taxon>
    </lineage>
</organism>
<gene>
    <name evidence="2" type="ORF">MCOR_38616</name>
</gene>
<proteinExistence type="predicted"/>
<accession>A0A6J8DB42</accession>
<dbReference type="EMBL" id="CACVKT020007046">
    <property type="protein sequence ID" value="CAC5404877.1"/>
    <property type="molecule type" value="Genomic_DNA"/>
</dbReference>
<dbReference type="SUPFAM" id="SSF57845">
    <property type="entry name" value="B-box zinc-binding domain"/>
    <property type="match status" value="1"/>
</dbReference>
<dbReference type="InterPro" id="IPR000315">
    <property type="entry name" value="Znf_B-box"/>
</dbReference>
<dbReference type="GO" id="GO:0008270">
    <property type="term" value="F:zinc ion binding"/>
    <property type="evidence" value="ECO:0007669"/>
    <property type="project" value="InterPro"/>
</dbReference>
<keyword evidence="3" id="KW-1185">Reference proteome</keyword>
<reference evidence="2 3" key="1">
    <citation type="submission" date="2020-06" db="EMBL/GenBank/DDBJ databases">
        <authorList>
            <person name="Li R."/>
            <person name="Bekaert M."/>
        </authorList>
    </citation>
    <scope>NUCLEOTIDE SEQUENCE [LARGE SCALE GENOMIC DNA]</scope>
    <source>
        <strain evidence="3">wild</strain>
    </source>
</reference>
<dbReference type="Pfam" id="PF00643">
    <property type="entry name" value="zf-B_box"/>
    <property type="match status" value="1"/>
</dbReference>
<dbReference type="AlphaFoldDB" id="A0A6J8DB42"/>
<protein>
    <recommendedName>
        <fullName evidence="1">B box-type domain-containing protein</fullName>
    </recommendedName>
</protein>
<sequence>MSQETIIYNRVNTETVEHIKMSQETIIYNRVNRGAQDEVEKLKVVTTPECSIHPSIDLSIFCRQCNKLICPVGLTQEHQLHMMGDIQTIDHEKLGILANKDHVITNKFFTEENSKLDKILVTHQEHCEKMKLKIQEHDRKIKGEITKQTNALRKHLKIIYIQQMRK</sequence>